<sequence>MYQVMSVTGYKPHEIGVFNEKHEQLPFLKAAIRKKLIQLKEEWDYEWVVITGQAGVELWAGEAVLSMKETYPDIKLALLAPFFEQEQKFPEPVKVLYEQIWSEADHKDYITKRPYENPSQLRQKNDFVVQKTQCAMILYDEMTPGSPGYFLEAVDKYRQTQKGSEYPVHMMTPDDIEDLIREELDEQSWN</sequence>
<gene>
    <name evidence="1" type="ordered locus">Bsel_1910</name>
</gene>
<dbReference type="OrthoDB" id="2301957at2"/>
<name>D6XUC8_BACIE</name>
<dbReference type="Pfam" id="PF06908">
    <property type="entry name" value="YpsA"/>
    <property type="match status" value="1"/>
</dbReference>
<dbReference type="SUPFAM" id="SSF102405">
    <property type="entry name" value="MCP/YpsA-like"/>
    <property type="match status" value="1"/>
</dbReference>
<evidence type="ECO:0000313" key="1">
    <source>
        <dbReference type="EMBL" id="ADH99414.1"/>
    </source>
</evidence>
<dbReference type="STRING" id="439292.Bsel_1910"/>
<dbReference type="InterPro" id="IPR010697">
    <property type="entry name" value="YspA"/>
</dbReference>
<dbReference type="PIRSF" id="PIRSF021290">
    <property type="entry name" value="DUF1273"/>
    <property type="match status" value="1"/>
</dbReference>
<evidence type="ECO:0000313" key="2">
    <source>
        <dbReference type="Proteomes" id="UP000000271"/>
    </source>
</evidence>
<accession>D6XUC8</accession>
<protein>
    <submittedName>
        <fullName evidence="1">Uncharacterized protein</fullName>
    </submittedName>
</protein>
<dbReference type="NCBIfam" id="NF010181">
    <property type="entry name" value="PRK13660.1"/>
    <property type="match status" value="1"/>
</dbReference>
<keyword evidence="2" id="KW-1185">Reference proteome</keyword>
<dbReference type="eggNOG" id="COG4474">
    <property type="taxonomic scope" value="Bacteria"/>
</dbReference>
<dbReference type="PANTHER" id="PTHR38440">
    <property type="entry name" value="UPF0398 PROTEIN YPSA"/>
    <property type="match status" value="1"/>
</dbReference>
<dbReference type="KEGG" id="bse:Bsel_1910"/>
<organism evidence="1 2">
    <name type="scientific">Bacillus selenitireducens (strain ATCC 700615 / DSM 15326 / MLS10)</name>
    <dbReference type="NCBI Taxonomy" id="439292"/>
    <lineage>
        <taxon>Bacteria</taxon>
        <taxon>Bacillati</taxon>
        <taxon>Bacillota</taxon>
        <taxon>Bacilli</taxon>
        <taxon>Bacillales</taxon>
        <taxon>Bacillaceae</taxon>
        <taxon>Salisediminibacterium</taxon>
    </lineage>
</organism>
<dbReference type="Proteomes" id="UP000000271">
    <property type="component" value="Chromosome"/>
</dbReference>
<dbReference type="HOGENOM" id="CLU_105319_0_0_9"/>
<reference evidence="1" key="1">
    <citation type="submission" date="2009-10" db="EMBL/GenBank/DDBJ databases">
        <title>Complete sequence of Bacillus selenitireducens MLS10.</title>
        <authorList>
            <consortium name="US DOE Joint Genome Institute"/>
            <person name="Lucas S."/>
            <person name="Copeland A."/>
            <person name="Lapidus A."/>
            <person name="Glavina del Rio T."/>
            <person name="Dalin E."/>
            <person name="Tice H."/>
            <person name="Bruce D."/>
            <person name="Goodwin L."/>
            <person name="Pitluck S."/>
            <person name="Sims D."/>
            <person name="Brettin T."/>
            <person name="Detter J.C."/>
            <person name="Han C."/>
            <person name="Larimer F."/>
            <person name="Land M."/>
            <person name="Hauser L."/>
            <person name="Kyrpides N."/>
            <person name="Ovchinnikova G."/>
            <person name="Stolz J."/>
        </authorList>
    </citation>
    <scope>NUCLEOTIDE SEQUENCE [LARGE SCALE GENOMIC DNA]</scope>
    <source>
        <strain evidence="1">MLS10</strain>
    </source>
</reference>
<proteinExistence type="predicted"/>
<dbReference type="AlphaFoldDB" id="D6XUC8"/>
<dbReference type="EMBL" id="CP001791">
    <property type="protein sequence ID" value="ADH99414.1"/>
    <property type="molecule type" value="Genomic_DNA"/>
</dbReference>
<dbReference type="Gene3D" id="3.40.50.450">
    <property type="match status" value="1"/>
</dbReference>
<dbReference type="PANTHER" id="PTHR38440:SF1">
    <property type="entry name" value="UPF0398 PROTEIN SPR0331"/>
    <property type="match status" value="1"/>
</dbReference>
<dbReference type="RefSeq" id="WP_013172836.1">
    <property type="nucleotide sequence ID" value="NC_014219.1"/>
</dbReference>